<proteinExistence type="predicted"/>
<gene>
    <name evidence="2" type="ORF">SVUK_LOCUS15540</name>
</gene>
<dbReference type="OrthoDB" id="5917859at2759"/>
<dbReference type="AlphaFoldDB" id="A0A3P7LN42"/>
<accession>A0A3P7LN42</accession>
<dbReference type="Proteomes" id="UP000270094">
    <property type="component" value="Unassembled WGS sequence"/>
</dbReference>
<feature type="non-terminal residue" evidence="2">
    <location>
        <position position="1"/>
    </location>
</feature>
<dbReference type="EMBL" id="UYYB01108963">
    <property type="protein sequence ID" value="VDM80542.1"/>
    <property type="molecule type" value="Genomic_DNA"/>
</dbReference>
<reference evidence="2" key="1">
    <citation type="submission" date="2018-11" db="EMBL/GenBank/DDBJ databases">
        <authorList>
            <consortium name="Pathogen Informatics"/>
        </authorList>
    </citation>
    <scope>NUCLEOTIDE SEQUENCE [LARGE SCALE GENOMIC DNA]</scope>
</reference>
<evidence type="ECO:0000256" key="1">
    <source>
        <dbReference type="SAM" id="MobiDB-lite"/>
    </source>
</evidence>
<organism evidence="2 3">
    <name type="scientific">Strongylus vulgaris</name>
    <name type="common">Blood worm</name>
    <dbReference type="NCBI Taxonomy" id="40348"/>
    <lineage>
        <taxon>Eukaryota</taxon>
        <taxon>Metazoa</taxon>
        <taxon>Ecdysozoa</taxon>
        <taxon>Nematoda</taxon>
        <taxon>Chromadorea</taxon>
        <taxon>Rhabditida</taxon>
        <taxon>Rhabditina</taxon>
        <taxon>Rhabditomorpha</taxon>
        <taxon>Strongyloidea</taxon>
        <taxon>Strongylidae</taxon>
        <taxon>Strongylus</taxon>
    </lineage>
</organism>
<feature type="region of interest" description="Disordered" evidence="1">
    <location>
        <begin position="1"/>
        <end position="49"/>
    </location>
</feature>
<protein>
    <submittedName>
        <fullName evidence="2">Uncharacterized protein</fullName>
    </submittedName>
</protein>
<evidence type="ECO:0000313" key="2">
    <source>
        <dbReference type="EMBL" id="VDM80542.1"/>
    </source>
</evidence>
<keyword evidence="3" id="KW-1185">Reference proteome</keyword>
<name>A0A3P7LN42_STRVU</name>
<feature type="compositionally biased region" description="Basic and acidic residues" evidence="1">
    <location>
        <begin position="116"/>
        <end position="128"/>
    </location>
</feature>
<feature type="region of interest" description="Disordered" evidence="1">
    <location>
        <begin position="86"/>
        <end position="128"/>
    </location>
</feature>
<sequence length="191" mass="21532">AAGLTYGFKAPRAEKTTRTSSRSRGVKSGFEAQPENVHISDESDNNTVNQLVEQKNREIEKLLDANEELKLRVKELKAELREEMRSNIELQRSLGKPEEKETDQPVQSSTGPGEESSEKETQEQRDALEKAKLTVASLERKIAELVDEKAQVVEAIQAEQHAVVSEKDEHISQLVQELETANNDLRDARNR</sequence>
<evidence type="ECO:0000313" key="3">
    <source>
        <dbReference type="Proteomes" id="UP000270094"/>
    </source>
</evidence>